<organism evidence="2 3">
    <name type="scientific">Variovorax ginsengisoli</name>
    <dbReference type="NCBI Taxonomy" id="363844"/>
    <lineage>
        <taxon>Bacteria</taxon>
        <taxon>Pseudomonadati</taxon>
        <taxon>Pseudomonadota</taxon>
        <taxon>Betaproteobacteria</taxon>
        <taxon>Burkholderiales</taxon>
        <taxon>Comamonadaceae</taxon>
        <taxon>Variovorax</taxon>
    </lineage>
</organism>
<reference evidence="2" key="1">
    <citation type="submission" date="2023-06" db="EMBL/GenBank/DDBJ databases">
        <authorList>
            <person name="Jiang Y."/>
            <person name="Liu Q."/>
        </authorList>
    </citation>
    <scope>NUCLEOTIDE SEQUENCE</scope>
    <source>
        <strain evidence="2">CGMCC 1.12090</strain>
    </source>
</reference>
<evidence type="ECO:0000313" key="3">
    <source>
        <dbReference type="Proteomes" id="UP001169027"/>
    </source>
</evidence>
<sequence>MASKKKLSLEHWISYRFGLVASRTGAVMSARYVAPHDLPMPAWRSLAVIARFGPLSAGELGQRTSSDPFRVVRAIDLLVKRGLITRNPDPADRRRARLELTSAGRAVYEEIVQGAIANEKFIRAGLTAQEIKLLESMLDRIDAQVQALSAGLSGPPEADDL</sequence>
<comment type="caution">
    <text evidence="2">The sequence shown here is derived from an EMBL/GenBank/DDBJ whole genome shotgun (WGS) entry which is preliminary data.</text>
</comment>
<dbReference type="PANTHER" id="PTHR33164:SF57">
    <property type="entry name" value="MARR-FAMILY TRANSCRIPTIONAL REGULATOR"/>
    <property type="match status" value="1"/>
</dbReference>
<dbReference type="Pfam" id="PF12802">
    <property type="entry name" value="MarR_2"/>
    <property type="match status" value="1"/>
</dbReference>
<dbReference type="Gene3D" id="1.10.10.10">
    <property type="entry name" value="Winged helix-like DNA-binding domain superfamily/Winged helix DNA-binding domain"/>
    <property type="match status" value="1"/>
</dbReference>
<dbReference type="PANTHER" id="PTHR33164">
    <property type="entry name" value="TRANSCRIPTIONAL REGULATOR, MARR FAMILY"/>
    <property type="match status" value="1"/>
</dbReference>
<dbReference type="InterPro" id="IPR036388">
    <property type="entry name" value="WH-like_DNA-bd_sf"/>
</dbReference>
<dbReference type="PRINTS" id="PR00598">
    <property type="entry name" value="HTHMARR"/>
</dbReference>
<dbReference type="PROSITE" id="PS50995">
    <property type="entry name" value="HTH_MARR_2"/>
    <property type="match status" value="1"/>
</dbReference>
<dbReference type="SUPFAM" id="SSF46785">
    <property type="entry name" value="Winged helix' DNA-binding domain"/>
    <property type="match status" value="1"/>
</dbReference>
<dbReference type="Proteomes" id="UP001169027">
    <property type="component" value="Unassembled WGS sequence"/>
</dbReference>
<evidence type="ECO:0000313" key="2">
    <source>
        <dbReference type="EMBL" id="MDO1534149.1"/>
    </source>
</evidence>
<name>A0ABT8S5E7_9BURK</name>
<dbReference type="EMBL" id="JAUKVY010000012">
    <property type="protein sequence ID" value="MDO1534149.1"/>
    <property type="molecule type" value="Genomic_DNA"/>
</dbReference>
<dbReference type="RefSeq" id="WP_301811431.1">
    <property type="nucleotide sequence ID" value="NZ_JAUJZH010000012.1"/>
</dbReference>
<protein>
    <submittedName>
        <fullName evidence="2">MarR family transcriptional regulator</fullName>
    </submittedName>
</protein>
<dbReference type="InterPro" id="IPR000835">
    <property type="entry name" value="HTH_MarR-typ"/>
</dbReference>
<dbReference type="SMART" id="SM00347">
    <property type="entry name" value="HTH_MARR"/>
    <property type="match status" value="1"/>
</dbReference>
<evidence type="ECO:0000259" key="1">
    <source>
        <dbReference type="PROSITE" id="PS50995"/>
    </source>
</evidence>
<dbReference type="InterPro" id="IPR036390">
    <property type="entry name" value="WH_DNA-bd_sf"/>
</dbReference>
<proteinExistence type="predicted"/>
<feature type="domain" description="HTH marR-type" evidence="1">
    <location>
        <begin position="1"/>
        <end position="143"/>
    </location>
</feature>
<dbReference type="InterPro" id="IPR039422">
    <property type="entry name" value="MarR/SlyA-like"/>
</dbReference>
<gene>
    <name evidence="2" type="ORF">Q2T77_17830</name>
</gene>
<accession>A0ABT8S5E7</accession>
<keyword evidence="3" id="KW-1185">Reference proteome</keyword>